<dbReference type="EMBL" id="QWIP01000012">
    <property type="protein sequence ID" value="RMY78383.1"/>
    <property type="molecule type" value="Genomic_DNA"/>
</dbReference>
<gene>
    <name evidence="1" type="ORF">D0863_00706</name>
</gene>
<dbReference type="OrthoDB" id="5413827at2759"/>
<reference evidence="1 2" key="1">
    <citation type="journal article" date="2018" name="BMC Genomics">
        <title>Genomic evidence for intraspecific hybridization in a clonal and extremely halotolerant yeast.</title>
        <authorList>
            <person name="Gostincar C."/>
            <person name="Stajich J.E."/>
            <person name="Zupancic J."/>
            <person name="Zalar P."/>
            <person name="Gunde-Cimerman N."/>
        </authorList>
    </citation>
    <scope>NUCLEOTIDE SEQUENCE [LARGE SCALE GENOMIC DNA]</scope>
    <source>
        <strain evidence="1 2">EXF-2682</strain>
    </source>
</reference>
<evidence type="ECO:0008006" key="3">
    <source>
        <dbReference type="Google" id="ProtNLM"/>
    </source>
</evidence>
<proteinExistence type="predicted"/>
<evidence type="ECO:0000313" key="2">
    <source>
        <dbReference type="Proteomes" id="UP000269276"/>
    </source>
</evidence>
<dbReference type="PANTHER" id="PTHR42085">
    <property type="entry name" value="F-BOX DOMAIN-CONTAINING PROTEIN"/>
    <property type="match status" value="1"/>
</dbReference>
<dbReference type="Proteomes" id="UP000269276">
    <property type="component" value="Unassembled WGS sequence"/>
</dbReference>
<evidence type="ECO:0000313" key="1">
    <source>
        <dbReference type="EMBL" id="RMY78383.1"/>
    </source>
</evidence>
<name>A0A3M7EP86_HORWE</name>
<accession>A0A3M7EP86</accession>
<dbReference type="AlphaFoldDB" id="A0A3M7EP86"/>
<comment type="caution">
    <text evidence="1">The sequence shown here is derived from an EMBL/GenBank/DDBJ whole genome shotgun (WGS) entry which is preliminary data.</text>
</comment>
<dbReference type="InterPro" id="IPR038883">
    <property type="entry name" value="AN11006-like"/>
</dbReference>
<sequence>MATTATIADYNNHPVATAESNQKSCGLLELPPELRNNIYELCFESVIDDKRVKFNAPTPPEFAILQTCRQFRDEATQIFQVADREYWSNTNFWIERKTCEKMTVDVESMRSEKVHLMNKITIENPSEESPGSIRCLKRYLQSGGVTWAEPRESGNDPRFFKLIRLYKKGEQLQLAEQKYPTKQELLDVISALKGHWAIAK</sequence>
<dbReference type="PANTHER" id="PTHR42085:SF1">
    <property type="entry name" value="F-BOX DOMAIN-CONTAINING PROTEIN"/>
    <property type="match status" value="1"/>
</dbReference>
<protein>
    <recommendedName>
        <fullName evidence="3">F-box domain-containing protein</fullName>
    </recommendedName>
</protein>
<dbReference type="VEuPathDB" id="FungiDB:BTJ68_01207"/>
<organism evidence="1 2">
    <name type="scientific">Hortaea werneckii</name>
    <name type="common">Black yeast</name>
    <name type="synonym">Cladosporium werneckii</name>
    <dbReference type="NCBI Taxonomy" id="91943"/>
    <lineage>
        <taxon>Eukaryota</taxon>
        <taxon>Fungi</taxon>
        <taxon>Dikarya</taxon>
        <taxon>Ascomycota</taxon>
        <taxon>Pezizomycotina</taxon>
        <taxon>Dothideomycetes</taxon>
        <taxon>Dothideomycetidae</taxon>
        <taxon>Mycosphaerellales</taxon>
        <taxon>Teratosphaeriaceae</taxon>
        <taxon>Hortaea</taxon>
    </lineage>
</organism>